<evidence type="ECO:0000313" key="2">
    <source>
        <dbReference type="Proteomes" id="UP001054820"/>
    </source>
</evidence>
<dbReference type="Proteomes" id="UP001054820">
    <property type="component" value="Chromosome"/>
</dbReference>
<keyword evidence="2" id="KW-1185">Reference proteome</keyword>
<dbReference type="Gene3D" id="3.40.50.2000">
    <property type="entry name" value="Glycogen Phosphorylase B"/>
    <property type="match status" value="1"/>
</dbReference>
<gene>
    <name evidence="1" type="ORF">THMIRHAM_05480</name>
</gene>
<protein>
    <recommendedName>
        <fullName evidence="3">Glycosyltransferase family 1 protein</fullName>
    </recommendedName>
</protein>
<proteinExistence type="predicted"/>
<accession>A0ABN6CV31</accession>
<name>A0ABN6CV31_9GAMM</name>
<evidence type="ECO:0008006" key="3">
    <source>
        <dbReference type="Google" id="ProtNLM"/>
    </source>
</evidence>
<dbReference type="RefSeq" id="WP_237262954.1">
    <property type="nucleotide sequence ID" value="NZ_AP024202.1"/>
</dbReference>
<sequence>MSTEHKTRVYIVEERENPSTDFFVLPQFESSDFIVTRYAFDELVSAAELEYAIVVFVRYLPNAWRKLISENRAVLQSLYFFMDDDVLDLSASKGMPLRYRWKLFKLAGLHKNWLLNQHASLWVSTPYLKNKYQAWSPLVIKPKPLKPMSNSIKVFYHGSASHNAEIEWLYPVIKEVLEQNSNLCFEIIGGQDVYKKFKTLPRVQVIHPMGWEAYQHFIQQPGRHIGLAPLLDNDFNQARSHTKVFDITRAGAVGVYSAGSDSAHYIKTKEENSNSANKAGIILPLEQKKWVEAITWLAKNEQIRTQMVNFAKSGLEDIF</sequence>
<organism evidence="1 2">
    <name type="scientific">Thiomicrorhabdus immobilis</name>
    <dbReference type="NCBI Taxonomy" id="2791037"/>
    <lineage>
        <taxon>Bacteria</taxon>
        <taxon>Pseudomonadati</taxon>
        <taxon>Pseudomonadota</taxon>
        <taxon>Gammaproteobacteria</taxon>
        <taxon>Thiotrichales</taxon>
        <taxon>Piscirickettsiaceae</taxon>
        <taxon>Thiomicrorhabdus</taxon>
    </lineage>
</organism>
<reference evidence="1" key="1">
    <citation type="journal article" date="2022" name="Arch. Microbiol.">
        <title>Thiomicrorhabdus immobilis sp. nov., a mesophilic sulfur-oxidizing bacterium isolated from sediment of a brackish lake in northern Japan.</title>
        <authorList>
            <person name="Kojima H."/>
            <person name="Mochizuki J."/>
            <person name="Kanda M."/>
            <person name="Watanabe T."/>
            <person name="Fukui M."/>
        </authorList>
    </citation>
    <scope>NUCLEOTIDE SEQUENCE</scope>
    <source>
        <strain evidence="1">Am19</strain>
    </source>
</reference>
<dbReference type="EMBL" id="AP024202">
    <property type="protein sequence ID" value="BCN92763.1"/>
    <property type="molecule type" value="Genomic_DNA"/>
</dbReference>
<evidence type="ECO:0000313" key="1">
    <source>
        <dbReference type="EMBL" id="BCN92763.1"/>
    </source>
</evidence>